<feature type="binding site" evidence="6">
    <location>
        <begin position="157"/>
        <end position="166"/>
    </location>
    <ligand>
        <name>acetyl-CoA</name>
        <dbReference type="ChEBI" id="CHEBI:57288"/>
    </ligand>
</feature>
<dbReference type="GO" id="GO:0019799">
    <property type="term" value="F:tubulin N-acetyltransferase activity"/>
    <property type="evidence" value="ECO:0007669"/>
    <property type="project" value="UniProtKB-UniRule"/>
</dbReference>
<dbReference type="RefSeq" id="XP_033772800.1">
    <property type="nucleotide sequence ID" value="XM_033916909.1"/>
</dbReference>
<evidence type="ECO:0000256" key="7">
    <source>
        <dbReference type="SAM" id="MobiDB-lite"/>
    </source>
</evidence>
<comment type="function">
    <text evidence="5">Specifically acetylates 'Lys-40' in alpha-tubulin on the lumenal side of microtubules. Promotes microtubule destabilization and accelerates microtubule dynamics; this activity may be independent of acetylation activity. Acetylates alpha-tubulin with a slow enzymatic rate, due to a catalytic site that is not optimized for acetyl transfer. Enters the microtubule through each end and diffuses quickly throughout the lumen of microtubules. Acetylates only long/old microtubules because of its slow acetylation rate since it does not have time to act on dynamically unstable microtubules before the enzyme is released. Required for normal sperm flagellar function. Promotes directional cell locomotion and chemotaxis, through AP2A2-dependent acetylation of alpha-tubulin at clathrin-coated pits that are concentrated at the leading edge of migrating cells. May facilitate primary cilium assembly.</text>
</comment>
<organism evidence="9 10">
    <name type="scientific">Geotrypetes seraphini</name>
    <name type="common">Gaboon caecilian</name>
    <name type="synonym">Caecilia seraphini</name>
    <dbReference type="NCBI Taxonomy" id="260995"/>
    <lineage>
        <taxon>Eukaryota</taxon>
        <taxon>Metazoa</taxon>
        <taxon>Chordata</taxon>
        <taxon>Craniata</taxon>
        <taxon>Vertebrata</taxon>
        <taxon>Euteleostomi</taxon>
        <taxon>Amphibia</taxon>
        <taxon>Gymnophiona</taxon>
        <taxon>Geotrypetes</taxon>
    </lineage>
</organism>
<feature type="region of interest" description="Disordered" evidence="7">
    <location>
        <begin position="370"/>
        <end position="398"/>
    </location>
</feature>
<dbReference type="AlphaFoldDB" id="A0A6P8NVJ9"/>
<dbReference type="GO" id="GO:0005874">
    <property type="term" value="C:microtubule"/>
    <property type="evidence" value="ECO:0007669"/>
    <property type="project" value="InterPro"/>
</dbReference>
<dbReference type="HAMAP" id="MF_03130">
    <property type="entry name" value="mec17"/>
    <property type="match status" value="1"/>
</dbReference>
<feature type="compositionally biased region" description="Polar residues" evidence="7">
    <location>
        <begin position="228"/>
        <end position="242"/>
    </location>
</feature>
<dbReference type="InterPro" id="IPR007965">
    <property type="entry name" value="GNAT_ATAT"/>
</dbReference>
<dbReference type="InterPro" id="IPR038746">
    <property type="entry name" value="Atat"/>
</dbReference>
<keyword evidence="3 6" id="KW-0012">Acyltransferase</keyword>
<dbReference type="GO" id="GO:0030424">
    <property type="term" value="C:axon"/>
    <property type="evidence" value="ECO:0007669"/>
    <property type="project" value="UniProtKB-SubCell"/>
</dbReference>
<evidence type="ECO:0000313" key="9">
    <source>
        <dbReference type="Proteomes" id="UP000515159"/>
    </source>
</evidence>
<feature type="site" description="Crucial for catalytic activity" evidence="6">
    <location>
        <position position="55"/>
    </location>
</feature>
<dbReference type="PANTHER" id="PTHR12327:SF0">
    <property type="entry name" value="ALPHA-TUBULIN N-ACETYLTRANSFERASE 1"/>
    <property type="match status" value="1"/>
</dbReference>
<dbReference type="GO" id="GO:0005737">
    <property type="term" value="C:cytoplasm"/>
    <property type="evidence" value="ECO:0007669"/>
    <property type="project" value="UniProtKB-SubCell"/>
</dbReference>
<sequence length="482" mass="54308">MEFPFDIHKVLVEKITMLGPNLRPARRPFSASRVDFQHQITMIVDEIGKASAKAQHLTAPITSASRLQGSDHRLYILKDCSAKNAGKGTVIGFLKVGYKKLFVLDHHGAHNEVEPLCVLDFYVHEALQRHGHGKELFQYMLQQEHLHPSQLAVDRPSEKLLSFLRKHYSLRSTIPQVNNFVVFEGFFQGRNASAGRRLPTKRPEEEIKPYSLTDREFLKEEEEPPWPFNQSRSLTRSSSVGCSPTRGGAPCPLNEQEVIRGLRLCRPSSHRQLMNGDYEMAQKRRTSDDAVENPQHCMGALKCLYSRYGEALPLLPHPGIQIGSGLKAESLGKGDQELPVSRGRLNSADSRIYCTQDVKLESQLPEAHLPLASPYRSPEPLQAEAPGDGTGKTPQNSDTEILPQSPVIFVRPCAEDSTAQVQLHQSKTTEQPSPCLQLLITNPSPQPFLMNTWNGSRSWTVGLPIDAQWVRWKHEYRNTRPW</sequence>
<reference evidence="10" key="1">
    <citation type="submission" date="2025-08" db="UniProtKB">
        <authorList>
            <consortium name="RefSeq"/>
        </authorList>
    </citation>
    <scope>IDENTIFICATION</scope>
</reference>
<keyword evidence="6" id="KW-0206">Cytoskeleton</keyword>
<keyword evidence="9" id="KW-1185">Reference proteome</keyword>
<dbReference type="PROSITE" id="PS51730">
    <property type="entry name" value="GNAT_ATAT"/>
    <property type="match status" value="1"/>
</dbReference>
<dbReference type="CDD" id="cd04301">
    <property type="entry name" value="NAT_SF"/>
    <property type="match status" value="1"/>
</dbReference>
<keyword evidence="6" id="KW-0966">Cell projection</keyword>
<evidence type="ECO:0000256" key="4">
    <source>
        <dbReference type="ARBA" id="ARBA00051998"/>
    </source>
</evidence>
<dbReference type="OrthoDB" id="447510at2759"/>
<dbReference type="Proteomes" id="UP000515159">
    <property type="component" value="Chromosome 12"/>
</dbReference>
<dbReference type="SUPFAM" id="SSF55729">
    <property type="entry name" value="Acyl-CoA N-acyltransferases (Nat)"/>
    <property type="match status" value="1"/>
</dbReference>
<evidence type="ECO:0000313" key="10">
    <source>
        <dbReference type="RefSeq" id="XP_033772800.1"/>
    </source>
</evidence>
<comment type="similarity">
    <text evidence="6">Belongs to the acetyltransferase ATAT1 family.</text>
</comment>
<dbReference type="InParanoid" id="A0A6P8NVJ9"/>
<dbReference type="GO" id="GO:0005905">
    <property type="term" value="C:clathrin-coated pit"/>
    <property type="evidence" value="ECO:0007669"/>
    <property type="project" value="UniProtKB-SubCell"/>
</dbReference>
<comment type="function">
    <text evidence="6">Specifically acetylates 'Lys-40' in alpha-tubulin on the lumenal side of microtubules. Promotes microtubule destabilization and accelerates microtubule dynamics; this activity may be independent of acetylation activity. Acetylates alpha-tubulin with a slow enzymatic rate, due to a catalytic site that is not optimized for acetyl transfer. Enters the microtubule through each end and diffuses quickly throughout the lumen of microtubules. Acetylates only long/old microtubules because of its slow acetylation rate since it does not have time to act on dynamically unstable microtubules before the enzyme is released. May be involved in neuron development.</text>
</comment>
<dbReference type="GO" id="GO:0070507">
    <property type="term" value="P:regulation of microtubule cytoskeleton organization"/>
    <property type="evidence" value="ECO:0007669"/>
    <property type="project" value="UniProtKB-UniRule"/>
</dbReference>
<gene>
    <name evidence="6 10" type="primary">ATAT1</name>
    <name evidence="6" type="synonym">MEC17</name>
</gene>
<evidence type="ECO:0000259" key="8">
    <source>
        <dbReference type="PROSITE" id="PS51730"/>
    </source>
</evidence>
<dbReference type="CTD" id="79969"/>
<dbReference type="GO" id="GO:0005819">
    <property type="term" value="C:spindle"/>
    <property type="evidence" value="ECO:0007669"/>
    <property type="project" value="UniProtKB-SubCell"/>
</dbReference>
<keyword evidence="6" id="KW-0963">Cytoplasm</keyword>
<dbReference type="Pfam" id="PF05301">
    <property type="entry name" value="Acetyltransf_16"/>
    <property type="match status" value="1"/>
</dbReference>
<dbReference type="FunCoup" id="A0A6P8NVJ9">
    <property type="interactions" value="497"/>
</dbReference>
<feature type="binding site" evidence="6">
    <location>
        <begin position="121"/>
        <end position="134"/>
    </location>
    <ligand>
        <name>acetyl-CoA</name>
        <dbReference type="ChEBI" id="CHEBI:57288"/>
    </ligand>
</feature>
<evidence type="ECO:0000256" key="2">
    <source>
        <dbReference type="ARBA" id="ARBA00023176"/>
    </source>
</evidence>
<feature type="domain" description="N-acetyltransferase" evidence="8">
    <location>
        <begin position="1"/>
        <end position="187"/>
    </location>
</feature>
<comment type="subcellular location">
    <subcellularLocation>
        <location evidence="6">Cytoplasm</location>
    </subcellularLocation>
    <subcellularLocation>
        <location evidence="6">Membrane</location>
        <location evidence="6">Clathrin-coated pit</location>
    </subcellularLocation>
    <subcellularLocation>
        <location evidence="6">Cell junction</location>
        <location evidence="6">Focal adhesion</location>
    </subcellularLocation>
    <subcellularLocation>
        <location evidence="6">Cell projection</location>
        <location evidence="6">Axon</location>
    </subcellularLocation>
    <subcellularLocation>
        <location evidence="6">Cytoplasm</location>
        <location evidence="6">Cytoskeleton</location>
    </subcellularLocation>
    <subcellularLocation>
        <location evidence="6">Cytoplasm</location>
        <location evidence="6">Cytoskeleton</location>
        <location evidence="6">Spindle</location>
    </subcellularLocation>
</comment>
<keyword evidence="2 6" id="KW-0168">Coated pit</keyword>
<evidence type="ECO:0000256" key="6">
    <source>
        <dbReference type="HAMAP-Rule" id="MF_03130"/>
    </source>
</evidence>
<evidence type="ECO:0000256" key="3">
    <source>
        <dbReference type="ARBA" id="ARBA00023315"/>
    </source>
</evidence>
<dbReference type="FunFam" id="3.40.630.30:FF:000060">
    <property type="entry name" value="Alpha-tubulin N-acetyltransferase 1"/>
    <property type="match status" value="1"/>
</dbReference>
<dbReference type="GO" id="GO:0005925">
    <property type="term" value="C:focal adhesion"/>
    <property type="evidence" value="ECO:0007669"/>
    <property type="project" value="UniProtKB-SubCell"/>
</dbReference>
<name>A0A6P8NVJ9_GEOSA</name>
<dbReference type="Gene3D" id="3.40.630.30">
    <property type="match status" value="1"/>
</dbReference>
<evidence type="ECO:0000256" key="5">
    <source>
        <dbReference type="ARBA" id="ARBA00054822"/>
    </source>
</evidence>
<feature type="region of interest" description="Disordered" evidence="7">
    <location>
        <begin position="221"/>
        <end position="247"/>
    </location>
</feature>
<keyword evidence="6" id="KW-0965">Cell junction</keyword>
<dbReference type="PANTHER" id="PTHR12327">
    <property type="entry name" value="ALPHA-TUBULIN N-ACETYLTRANSFERASE 1"/>
    <property type="match status" value="1"/>
</dbReference>
<keyword evidence="1 6" id="KW-0808">Transferase</keyword>
<keyword evidence="6" id="KW-0472">Membrane</keyword>
<dbReference type="GO" id="GO:0048666">
    <property type="term" value="P:neuron development"/>
    <property type="evidence" value="ECO:0007669"/>
    <property type="project" value="UniProtKB-UniRule"/>
</dbReference>
<dbReference type="InterPro" id="IPR016181">
    <property type="entry name" value="Acyl_CoA_acyltransferase"/>
</dbReference>
<dbReference type="KEGG" id="gsh:117346803"/>
<comment type="catalytic activity">
    <reaction evidence="4 6">
        <text>L-lysyl-[alpha-tubulin] + acetyl-CoA = N(6)-acetyl-L-lysyl-[alpha-tubulin] + CoA + H(+)</text>
        <dbReference type="Rhea" id="RHEA:15277"/>
        <dbReference type="Rhea" id="RHEA-COMP:11278"/>
        <dbReference type="Rhea" id="RHEA-COMP:11279"/>
        <dbReference type="ChEBI" id="CHEBI:15378"/>
        <dbReference type="ChEBI" id="CHEBI:29969"/>
        <dbReference type="ChEBI" id="CHEBI:57287"/>
        <dbReference type="ChEBI" id="CHEBI:57288"/>
        <dbReference type="ChEBI" id="CHEBI:61930"/>
        <dbReference type="EC" id="2.3.1.108"/>
    </reaction>
</comment>
<dbReference type="GeneID" id="117346803"/>
<accession>A0A6P8NVJ9</accession>
<proteinExistence type="inferred from homology"/>
<protein>
    <recommendedName>
        <fullName evidence="6">Alpha-tubulin N-acetyltransferase 1</fullName>
        <shortName evidence="6">Alpha-TAT</shortName>
        <shortName evidence="6">Alpha-TAT1</shortName>
        <shortName evidence="6">TAT</shortName>
        <ecNumber evidence="6">2.3.1.108</ecNumber>
    </recommendedName>
    <alternativeName>
        <fullName evidence="6">Acetyltransferase mec-17 homolog</fullName>
    </alternativeName>
</protein>
<evidence type="ECO:0000256" key="1">
    <source>
        <dbReference type="ARBA" id="ARBA00022679"/>
    </source>
</evidence>
<dbReference type="EC" id="2.3.1.108" evidence="6"/>